<dbReference type="EMBL" id="JBHSEL010000051">
    <property type="protein sequence ID" value="MFC4625036.1"/>
    <property type="molecule type" value="Genomic_DNA"/>
</dbReference>
<evidence type="ECO:0000313" key="8">
    <source>
        <dbReference type="EMBL" id="MFC4625036.1"/>
    </source>
</evidence>
<dbReference type="PANTHER" id="PTHR33508:SF1">
    <property type="entry name" value="UPF0056 MEMBRANE PROTEIN YHCE"/>
    <property type="match status" value="1"/>
</dbReference>
<dbReference type="Pfam" id="PF01914">
    <property type="entry name" value="MarC"/>
    <property type="match status" value="1"/>
</dbReference>
<evidence type="ECO:0000256" key="6">
    <source>
        <dbReference type="ARBA" id="ARBA00023136"/>
    </source>
</evidence>
<reference evidence="9" key="1">
    <citation type="journal article" date="2019" name="Int. J. Syst. Evol. Microbiol.">
        <title>The Global Catalogue of Microorganisms (GCM) 10K type strain sequencing project: providing services to taxonomists for standard genome sequencing and annotation.</title>
        <authorList>
            <consortium name="The Broad Institute Genomics Platform"/>
            <consortium name="The Broad Institute Genome Sequencing Center for Infectious Disease"/>
            <person name="Wu L."/>
            <person name="Ma J."/>
        </authorList>
    </citation>
    <scope>NUCLEOTIDE SEQUENCE [LARGE SCALE GENOMIC DNA]</scope>
    <source>
        <strain evidence="9">CGMCC 1.15731</strain>
    </source>
</reference>
<feature type="transmembrane region" description="Helical" evidence="7">
    <location>
        <begin position="6"/>
        <end position="30"/>
    </location>
</feature>
<keyword evidence="4 7" id="KW-0812">Transmembrane</keyword>
<protein>
    <recommendedName>
        <fullName evidence="7">UPF0056 membrane protein</fullName>
    </recommendedName>
</protein>
<evidence type="ECO:0000256" key="4">
    <source>
        <dbReference type="ARBA" id="ARBA00022692"/>
    </source>
</evidence>
<comment type="similarity">
    <text evidence="2 7">Belongs to the UPF0056 (MarC) family.</text>
</comment>
<gene>
    <name evidence="8" type="ORF">ACFO1V_07360</name>
</gene>
<evidence type="ECO:0000313" key="9">
    <source>
        <dbReference type="Proteomes" id="UP001596042"/>
    </source>
</evidence>
<accession>A0ABV9H729</accession>
<comment type="subcellular location">
    <subcellularLocation>
        <location evidence="1 7">Cell membrane</location>
        <topology evidence="1 7">Multi-pass membrane protein</topology>
    </subcellularLocation>
</comment>
<proteinExistence type="inferred from homology"/>
<keyword evidence="5 7" id="KW-1133">Transmembrane helix</keyword>
<feature type="transmembrane region" description="Helical" evidence="7">
    <location>
        <begin position="180"/>
        <end position="200"/>
    </location>
</feature>
<feature type="transmembrane region" description="Helical" evidence="7">
    <location>
        <begin position="114"/>
        <end position="136"/>
    </location>
</feature>
<feature type="transmembrane region" description="Helical" evidence="7">
    <location>
        <begin position="70"/>
        <end position="93"/>
    </location>
</feature>
<dbReference type="NCBIfam" id="TIGR00427">
    <property type="entry name" value="NAAT family transporter"/>
    <property type="match status" value="1"/>
</dbReference>
<evidence type="ECO:0000256" key="7">
    <source>
        <dbReference type="RuleBase" id="RU362048"/>
    </source>
</evidence>
<feature type="transmembrane region" description="Helical" evidence="7">
    <location>
        <begin position="42"/>
        <end position="64"/>
    </location>
</feature>
<dbReference type="InterPro" id="IPR002771">
    <property type="entry name" value="Multi_antbiot-R_MarC"/>
</dbReference>
<feature type="transmembrane region" description="Helical" evidence="7">
    <location>
        <begin position="148"/>
        <end position="168"/>
    </location>
</feature>
<evidence type="ECO:0000256" key="2">
    <source>
        <dbReference type="ARBA" id="ARBA00009784"/>
    </source>
</evidence>
<keyword evidence="9" id="KW-1185">Reference proteome</keyword>
<dbReference type="RefSeq" id="WP_374832564.1">
    <property type="nucleotide sequence ID" value="NZ_JBHEEZ010000016.1"/>
</dbReference>
<dbReference type="Proteomes" id="UP001596042">
    <property type="component" value="Unassembled WGS sequence"/>
</dbReference>
<evidence type="ECO:0000256" key="3">
    <source>
        <dbReference type="ARBA" id="ARBA00022475"/>
    </source>
</evidence>
<evidence type="ECO:0000256" key="1">
    <source>
        <dbReference type="ARBA" id="ARBA00004651"/>
    </source>
</evidence>
<keyword evidence="6 7" id="KW-0472">Membrane</keyword>
<organism evidence="8 9">
    <name type="scientific">Daeguia caeni</name>
    <dbReference type="NCBI Taxonomy" id="439612"/>
    <lineage>
        <taxon>Bacteria</taxon>
        <taxon>Pseudomonadati</taxon>
        <taxon>Pseudomonadota</taxon>
        <taxon>Alphaproteobacteria</taxon>
        <taxon>Hyphomicrobiales</taxon>
        <taxon>Brucellaceae</taxon>
        <taxon>Daeguia</taxon>
    </lineage>
</organism>
<evidence type="ECO:0000256" key="5">
    <source>
        <dbReference type="ARBA" id="ARBA00022989"/>
    </source>
</evidence>
<dbReference type="PANTHER" id="PTHR33508">
    <property type="entry name" value="UPF0056 MEMBRANE PROTEIN YHCE"/>
    <property type="match status" value="1"/>
</dbReference>
<name>A0ABV9H729_9HYPH</name>
<sequence>MVPFDTVFSAFVTLLVTIDPPGLAPLFLALTPGMDRSSRGQVALRASIIGFAVMAVFAIAGAQILGMFGITIGAFRVAGGLLLFWIAFEMIFAKRTERKEKSAEVAITKDHIRNIAAFPLAIPLIAGPGAISAIVLTSQSFNTISARIILIGVIFVCLLITYLVLLLAERVDYFLGETGRSILTRLLGVILAALAVQFVADGIETLIAEQTM</sequence>
<comment type="caution">
    <text evidence="8">The sequence shown here is derived from an EMBL/GenBank/DDBJ whole genome shotgun (WGS) entry which is preliminary data.</text>
</comment>
<keyword evidence="3" id="KW-1003">Cell membrane</keyword>